<protein>
    <submittedName>
        <fullName evidence="1">Uncharacterized protein</fullName>
    </submittedName>
</protein>
<dbReference type="AlphaFoldDB" id="X1AWR7"/>
<gene>
    <name evidence="1" type="ORF">S01H4_22452</name>
</gene>
<proteinExistence type="predicted"/>
<feature type="non-terminal residue" evidence="1">
    <location>
        <position position="1"/>
    </location>
</feature>
<dbReference type="EMBL" id="BART01010294">
    <property type="protein sequence ID" value="GAG87534.1"/>
    <property type="molecule type" value="Genomic_DNA"/>
</dbReference>
<name>X1AWR7_9ZZZZ</name>
<evidence type="ECO:0000313" key="1">
    <source>
        <dbReference type="EMBL" id="GAG87534.1"/>
    </source>
</evidence>
<comment type="caution">
    <text evidence="1">The sequence shown here is derived from an EMBL/GenBank/DDBJ whole genome shotgun (WGS) entry which is preliminary data.</text>
</comment>
<reference evidence="1" key="1">
    <citation type="journal article" date="2014" name="Front. Microbiol.">
        <title>High frequency of phylogenetically diverse reductive dehalogenase-homologous genes in deep subseafloor sedimentary metagenomes.</title>
        <authorList>
            <person name="Kawai M."/>
            <person name="Futagami T."/>
            <person name="Toyoda A."/>
            <person name="Takaki Y."/>
            <person name="Nishi S."/>
            <person name="Hori S."/>
            <person name="Arai W."/>
            <person name="Tsubouchi T."/>
            <person name="Morono Y."/>
            <person name="Uchiyama I."/>
            <person name="Ito T."/>
            <person name="Fujiyama A."/>
            <person name="Inagaki F."/>
            <person name="Takami H."/>
        </authorList>
    </citation>
    <scope>NUCLEOTIDE SEQUENCE</scope>
    <source>
        <strain evidence="1">Expedition CK06-06</strain>
    </source>
</reference>
<accession>X1AWR7</accession>
<organism evidence="1">
    <name type="scientific">marine sediment metagenome</name>
    <dbReference type="NCBI Taxonomy" id="412755"/>
    <lineage>
        <taxon>unclassified sequences</taxon>
        <taxon>metagenomes</taxon>
        <taxon>ecological metagenomes</taxon>
    </lineage>
</organism>
<sequence length="55" mass="6341">GFFWEESDGYKIDAAWEAERAIPARVYIMDKNKDKEFDKPGEIYGNSREHNTGSA</sequence>